<feature type="compositionally biased region" description="Basic and acidic residues" evidence="1">
    <location>
        <begin position="41"/>
        <end position="54"/>
    </location>
</feature>
<feature type="compositionally biased region" description="Polar residues" evidence="1">
    <location>
        <begin position="1"/>
        <end position="21"/>
    </location>
</feature>
<sequence>MPGTGLSESMPTTPTSRSRPYSDSAGDMSGSDGDTSFPFDSKPHHGTASEKDAALESPSIGELLRLNSHSKSHAPPPPPSLNFIENTQYNPASSIANGLAAHMSVRPPTTPTGKGGDLDRSAIDAISVGSASTPLYIYKVIAEPGEFHTLEFVEGDNHEPICFRWYSSWLQQEYEVDVGIHTTKINHAWRDQFCLAGIHVVYQLFVRALCVYE</sequence>
<organism evidence="2 3">
    <name type="scientific">Sphaeroforma arctica JP610</name>
    <dbReference type="NCBI Taxonomy" id="667725"/>
    <lineage>
        <taxon>Eukaryota</taxon>
        <taxon>Ichthyosporea</taxon>
        <taxon>Ichthyophonida</taxon>
        <taxon>Sphaeroforma</taxon>
    </lineage>
</organism>
<dbReference type="Proteomes" id="UP000054560">
    <property type="component" value="Unassembled WGS sequence"/>
</dbReference>
<dbReference type="EMBL" id="KQ242801">
    <property type="protein sequence ID" value="KNC77221.1"/>
    <property type="molecule type" value="Genomic_DNA"/>
</dbReference>
<dbReference type="GeneID" id="25910819"/>
<evidence type="ECO:0000313" key="3">
    <source>
        <dbReference type="Proteomes" id="UP000054560"/>
    </source>
</evidence>
<evidence type="ECO:0000256" key="1">
    <source>
        <dbReference type="SAM" id="MobiDB-lite"/>
    </source>
</evidence>
<feature type="region of interest" description="Disordered" evidence="1">
    <location>
        <begin position="1"/>
        <end position="56"/>
    </location>
</feature>
<reference evidence="2 3" key="1">
    <citation type="submission" date="2011-02" db="EMBL/GenBank/DDBJ databases">
        <title>The Genome Sequence of Sphaeroforma arctica JP610.</title>
        <authorList>
            <consortium name="The Broad Institute Genome Sequencing Platform"/>
            <person name="Russ C."/>
            <person name="Cuomo C."/>
            <person name="Young S.K."/>
            <person name="Zeng Q."/>
            <person name="Gargeya S."/>
            <person name="Alvarado L."/>
            <person name="Berlin A."/>
            <person name="Chapman S.B."/>
            <person name="Chen Z."/>
            <person name="Freedman E."/>
            <person name="Gellesch M."/>
            <person name="Goldberg J."/>
            <person name="Griggs A."/>
            <person name="Gujja S."/>
            <person name="Heilman E."/>
            <person name="Heiman D."/>
            <person name="Howarth C."/>
            <person name="Mehta T."/>
            <person name="Neiman D."/>
            <person name="Pearson M."/>
            <person name="Roberts A."/>
            <person name="Saif S."/>
            <person name="Shea T."/>
            <person name="Shenoy N."/>
            <person name="Sisk P."/>
            <person name="Stolte C."/>
            <person name="Sykes S."/>
            <person name="White J."/>
            <person name="Yandava C."/>
            <person name="Burger G."/>
            <person name="Gray M.W."/>
            <person name="Holland P.W.H."/>
            <person name="King N."/>
            <person name="Lang F.B.F."/>
            <person name="Roger A.J."/>
            <person name="Ruiz-Trillo I."/>
            <person name="Haas B."/>
            <person name="Nusbaum C."/>
            <person name="Birren B."/>
        </authorList>
    </citation>
    <scope>NUCLEOTIDE SEQUENCE [LARGE SCALE GENOMIC DNA]</scope>
    <source>
        <strain evidence="2 3">JP610</strain>
    </source>
</reference>
<dbReference type="RefSeq" id="XP_014151123.1">
    <property type="nucleotide sequence ID" value="XM_014295648.1"/>
</dbReference>
<feature type="compositionally biased region" description="Low complexity" evidence="1">
    <location>
        <begin position="22"/>
        <end position="34"/>
    </location>
</feature>
<accession>A0A0L0FL74</accession>
<keyword evidence="3" id="KW-1185">Reference proteome</keyword>
<gene>
    <name evidence="2" type="ORF">SARC_10315</name>
</gene>
<name>A0A0L0FL74_9EUKA</name>
<evidence type="ECO:0000313" key="2">
    <source>
        <dbReference type="EMBL" id="KNC77221.1"/>
    </source>
</evidence>
<dbReference type="AlphaFoldDB" id="A0A0L0FL74"/>
<protein>
    <submittedName>
        <fullName evidence="2">Uncharacterized protein</fullName>
    </submittedName>
</protein>
<proteinExistence type="predicted"/>